<dbReference type="PANTHER" id="PTHR45138">
    <property type="entry name" value="REGULATORY COMPONENTS OF SENSORY TRANSDUCTION SYSTEM"/>
    <property type="match status" value="1"/>
</dbReference>
<dbReference type="SUPFAM" id="SSF55073">
    <property type="entry name" value="Nucleotide cyclase"/>
    <property type="match status" value="1"/>
</dbReference>
<dbReference type="InterPro" id="IPR050469">
    <property type="entry name" value="Diguanylate_Cyclase"/>
</dbReference>
<dbReference type="FunFam" id="3.30.70.270:FF:000001">
    <property type="entry name" value="Diguanylate cyclase domain protein"/>
    <property type="match status" value="1"/>
</dbReference>
<sequence>MRTLFRRSPPKVGQHLSKPSRSWLGFAQPILVVLVSLNILTNATQDWWSFNNLNQQTAQRLDSAISVLAGRIEDRVKTMDVISLAVSDALNSGRANDATLQSIAARHQPVLGSIAIVVLDPAGKLRAASEPLNGNYVPWLAKIQQQGCASWSSGKTWLAPFGQDYGIMLAQPHLDRARQVDACIVIAVPQRQDILQGATLPMGTAAMLRNADNQVIARFPSLSTLSFGQTYTFKRFERAGPTPGAWYLHSPVDGIDRLGTSRTIDMPRTGEQWILNMSVATNVYRAPWWSSVFFDLAGALIESALLVAGLLLLRRERSLNLQVAESARVVSNLVEHTPSAIALVEYRTGKIRLGNEALKGEFGALAGTGEPIEQLFANPADWAAVRDGDRSEPFAMVARTGLVHMLVRRTHLGESAGDTGDLLLVTLVDVDEQYQQISLLRSEADFDPLTGLPNRRHFERAAAQAVAMAQRHQTQVAVLGLDLDHFKRVNDTWGHAAGDQVLAEVARLFKASLRDQDLPARMGGEEFAAILPGTDGQQARSVAERIRVAVQSTPVVLEDGQVVHITVSIGGALYRSGEADLHEAVKRADAALYRAKQSGRNRVEIDVCDDVTEGPPDGGEDHDSALLQA</sequence>
<dbReference type="EC" id="2.7.7.65" evidence="1"/>
<dbReference type="Proteomes" id="UP000434209">
    <property type="component" value="Chromosome 3"/>
</dbReference>
<dbReference type="PANTHER" id="PTHR45138:SF9">
    <property type="entry name" value="DIGUANYLATE CYCLASE DGCM-RELATED"/>
    <property type="match status" value="1"/>
</dbReference>
<dbReference type="GO" id="GO:0043709">
    <property type="term" value="P:cell adhesion involved in single-species biofilm formation"/>
    <property type="evidence" value="ECO:0007669"/>
    <property type="project" value="TreeGrafter"/>
</dbReference>
<organism evidence="5 6">
    <name type="scientific">Paraburkholderia acidiphila</name>
    <dbReference type="NCBI Taxonomy" id="2571747"/>
    <lineage>
        <taxon>Bacteria</taxon>
        <taxon>Pseudomonadati</taxon>
        <taxon>Pseudomonadota</taxon>
        <taxon>Betaproteobacteria</taxon>
        <taxon>Burkholderiales</taxon>
        <taxon>Burkholderiaceae</taxon>
        <taxon>Paraburkholderia</taxon>
    </lineage>
</organism>
<evidence type="ECO:0000256" key="1">
    <source>
        <dbReference type="ARBA" id="ARBA00012528"/>
    </source>
</evidence>
<dbReference type="GO" id="GO:1902201">
    <property type="term" value="P:negative regulation of bacterial-type flagellum-dependent cell motility"/>
    <property type="evidence" value="ECO:0007669"/>
    <property type="project" value="TreeGrafter"/>
</dbReference>
<dbReference type="SMART" id="SM00267">
    <property type="entry name" value="GGDEF"/>
    <property type="match status" value="1"/>
</dbReference>
<evidence type="ECO:0000259" key="4">
    <source>
        <dbReference type="PROSITE" id="PS50887"/>
    </source>
</evidence>
<feature type="compositionally biased region" description="Basic and acidic residues" evidence="3">
    <location>
        <begin position="619"/>
        <end position="629"/>
    </location>
</feature>
<accession>A0A7Z2JDI5</accession>
<dbReference type="InterPro" id="IPR000160">
    <property type="entry name" value="GGDEF_dom"/>
</dbReference>
<evidence type="ECO:0000313" key="6">
    <source>
        <dbReference type="Proteomes" id="UP000434209"/>
    </source>
</evidence>
<dbReference type="InterPro" id="IPR043128">
    <property type="entry name" value="Rev_trsase/Diguanyl_cyclase"/>
</dbReference>
<dbReference type="AlphaFoldDB" id="A0A7Z2JDI5"/>
<dbReference type="KEGG" id="pacp:FAZ97_29770"/>
<dbReference type="RefSeq" id="WP_158762304.1">
    <property type="nucleotide sequence ID" value="NZ_CP046911.1"/>
</dbReference>
<dbReference type="CDD" id="cd01949">
    <property type="entry name" value="GGDEF"/>
    <property type="match status" value="1"/>
</dbReference>
<dbReference type="GO" id="GO:0005886">
    <property type="term" value="C:plasma membrane"/>
    <property type="evidence" value="ECO:0007669"/>
    <property type="project" value="TreeGrafter"/>
</dbReference>
<dbReference type="GO" id="GO:0052621">
    <property type="term" value="F:diguanylate cyclase activity"/>
    <property type="evidence" value="ECO:0007669"/>
    <property type="project" value="UniProtKB-EC"/>
</dbReference>
<name>A0A7Z2JDI5_9BURK</name>
<dbReference type="InterPro" id="IPR029787">
    <property type="entry name" value="Nucleotide_cyclase"/>
</dbReference>
<proteinExistence type="predicted"/>
<feature type="region of interest" description="Disordered" evidence="3">
    <location>
        <begin position="608"/>
        <end position="629"/>
    </location>
</feature>
<evidence type="ECO:0000256" key="3">
    <source>
        <dbReference type="SAM" id="MobiDB-lite"/>
    </source>
</evidence>
<evidence type="ECO:0000313" key="5">
    <source>
        <dbReference type="EMBL" id="QGZ59120.1"/>
    </source>
</evidence>
<dbReference type="NCBIfam" id="TIGR00254">
    <property type="entry name" value="GGDEF"/>
    <property type="match status" value="1"/>
</dbReference>
<dbReference type="Gene3D" id="3.30.70.270">
    <property type="match status" value="1"/>
</dbReference>
<protein>
    <recommendedName>
        <fullName evidence="1">diguanylate cyclase</fullName>
        <ecNumber evidence="1">2.7.7.65</ecNumber>
    </recommendedName>
</protein>
<dbReference type="PROSITE" id="PS50887">
    <property type="entry name" value="GGDEF"/>
    <property type="match status" value="1"/>
</dbReference>
<dbReference type="OrthoDB" id="9813903at2"/>
<dbReference type="Pfam" id="PF00990">
    <property type="entry name" value="GGDEF"/>
    <property type="match status" value="1"/>
</dbReference>
<gene>
    <name evidence="5" type="ORF">FAZ97_29770</name>
</gene>
<dbReference type="EMBL" id="CP046911">
    <property type="protein sequence ID" value="QGZ59120.1"/>
    <property type="molecule type" value="Genomic_DNA"/>
</dbReference>
<reference evidence="5 6" key="1">
    <citation type="submission" date="2019-12" db="EMBL/GenBank/DDBJ databases">
        <title>Paraburkholderia acidiphila 7Q-K02 sp. nov and Paraburkholderia acidisoli DHF22 sp. nov., two strains isolated from forest soil.</title>
        <authorList>
            <person name="Gao Z."/>
            <person name="Qiu L."/>
        </authorList>
    </citation>
    <scope>NUCLEOTIDE SEQUENCE [LARGE SCALE GENOMIC DNA]</scope>
    <source>
        <strain evidence="5 6">7Q-K02</strain>
    </source>
</reference>
<comment type="catalytic activity">
    <reaction evidence="2">
        <text>2 GTP = 3',3'-c-di-GMP + 2 diphosphate</text>
        <dbReference type="Rhea" id="RHEA:24898"/>
        <dbReference type="ChEBI" id="CHEBI:33019"/>
        <dbReference type="ChEBI" id="CHEBI:37565"/>
        <dbReference type="ChEBI" id="CHEBI:58805"/>
        <dbReference type="EC" id="2.7.7.65"/>
    </reaction>
</comment>
<evidence type="ECO:0000256" key="2">
    <source>
        <dbReference type="ARBA" id="ARBA00034247"/>
    </source>
</evidence>
<feature type="domain" description="GGDEF" evidence="4">
    <location>
        <begin position="474"/>
        <end position="608"/>
    </location>
</feature>
<keyword evidence="6" id="KW-1185">Reference proteome</keyword>